<name>A0A2A9MPR6_BESBE</name>
<dbReference type="VEuPathDB" id="ToxoDB:BESB_004180"/>
<feature type="region of interest" description="Disordered" evidence="1">
    <location>
        <begin position="875"/>
        <end position="896"/>
    </location>
</feature>
<gene>
    <name evidence="2" type="ORF">BESB_004180</name>
</gene>
<proteinExistence type="predicted"/>
<feature type="compositionally biased region" description="Basic and acidic residues" evidence="1">
    <location>
        <begin position="277"/>
        <end position="288"/>
    </location>
</feature>
<sequence>MLRPHFLPSARGRGPPATAAHPRFASQPAALSGDVRLLAPLAVVEGQFAPPPHFVQGRPSPKQLLEASGAAHPPPAHVRFHPAHAAAVYVHPTAPLEPSHAAAHFLPQGLGAEGTLPSRGRKRATAYDSGASVFPTEQQQQGRDLPASFAAAVPAAHLHPHAFAAAAWAASPPGGGRPLHARDSAFGHGSRDSEARSRAASPSAGGGSSAAAPHAAHAASEQGGRSRGRLASPDAASRIPPAAFAGSAGSVRREIERSQELPGGDTRASWRLGAPRGAEDAKWRERRGASGGADSAERAAHRERRSTDADCEAGGVRERAALSRRRREAERSGEPHRNRGAAAASAARRSHAAYARDERTFQTHAGCRSASDGLLSRSPEAAERLSAASLPPQYVPQIGFSQLTQYPAPQAGLSYVPPSASVAQPPLGGALHSEVCGGNRALEHASFSRSSSLSSSASSHASAPAGSSQPSSAGGASGVRPLGERGETSCRDGSVHRAHPSEARVSVVQQGERERSASQQSAPWGGRGSREATLSQGRPLQPPSAPGGGRGAPRPFRSGSPSPSHSRGLSRDRGKPNLPASDGVARAAQGPCGRGAPSRESGRSRAAQANADAGARAHASISHFPRGPPDAFSPHGAAPPDAADQPRSNHGGDRALSASVASGGGEASGQDAAPCGAATIPPSAALSVAPLNSHSAKRLRSAVYYPPVLSPPLDCLAVGSQAGFAPRLSPDACEGGGRPVMPLRSLRPMQRQLALTFMLLRPLPDPLSRTMEQHRVHYMVADASACAVLALPLLFLRRRIAQRESGGGSGPRGGAEAEGDAGGAAGAAADEEEERERVIEDVKATLQPGDVIHVTGAMTTWSAKGEMVITLPIPRGLRPEHRGRQEREERSKSGEGSLEVVGRFSFPFVTEPDMSCMYTASSPEKGERWARGAGQVSPEFAALALTETESKELSRHISFAAAQAATPCEGFGSLLADPLACLGPPPPHYVLLAPE</sequence>
<feature type="region of interest" description="Disordered" evidence="1">
    <location>
        <begin position="445"/>
        <end position="675"/>
    </location>
</feature>
<dbReference type="GeneID" id="40305481"/>
<feature type="compositionally biased region" description="Low complexity" evidence="1">
    <location>
        <begin position="198"/>
        <end position="221"/>
    </location>
</feature>
<feature type="compositionally biased region" description="Basic and acidic residues" evidence="1">
    <location>
        <begin position="877"/>
        <end position="893"/>
    </location>
</feature>
<comment type="caution">
    <text evidence="2">The sequence shown here is derived from an EMBL/GenBank/DDBJ whole genome shotgun (WGS) entry which is preliminary data.</text>
</comment>
<feature type="compositionally biased region" description="Basic and acidic residues" evidence="1">
    <location>
        <begin position="315"/>
        <end position="337"/>
    </location>
</feature>
<protein>
    <submittedName>
        <fullName evidence="2">Uncharacterized protein</fullName>
    </submittedName>
</protein>
<dbReference type="Proteomes" id="UP000224006">
    <property type="component" value="Chromosome I"/>
</dbReference>
<keyword evidence="3" id="KW-1185">Reference proteome</keyword>
<accession>A0A2A9MPR6</accession>
<feature type="compositionally biased region" description="Low complexity" evidence="1">
    <location>
        <begin position="606"/>
        <end position="619"/>
    </location>
</feature>
<feature type="compositionally biased region" description="Basic and acidic residues" evidence="1">
    <location>
        <begin position="482"/>
        <end position="502"/>
    </location>
</feature>
<feature type="compositionally biased region" description="Low complexity" evidence="1">
    <location>
        <begin position="552"/>
        <end position="567"/>
    </location>
</feature>
<dbReference type="KEGG" id="bbes:BESB_004180"/>
<evidence type="ECO:0000256" key="1">
    <source>
        <dbReference type="SAM" id="MobiDB-lite"/>
    </source>
</evidence>
<organism evidence="2 3">
    <name type="scientific">Besnoitia besnoiti</name>
    <name type="common">Apicomplexan protozoan</name>
    <dbReference type="NCBI Taxonomy" id="94643"/>
    <lineage>
        <taxon>Eukaryota</taxon>
        <taxon>Sar</taxon>
        <taxon>Alveolata</taxon>
        <taxon>Apicomplexa</taxon>
        <taxon>Conoidasida</taxon>
        <taxon>Coccidia</taxon>
        <taxon>Eucoccidiorida</taxon>
        <taxon>Eimeriorina</taxon>
        <taxon>Sarcocystidae</taxon>
        <taxon>Besnoitia</taxon>
    </lineage>
</organism>
<dbReference type="EMBL" id="NWUJ01000001">
    <property type="protein sequence ID" value="PFH38077.1"/>
    <property type="molecule type" value="Genomic_DNA"/>
</dbReference>
<evidence type="ECO:0000313" key="3">
    <source>
        <dbReference type="Proteomes" id="UP000224006"/>
    </source>
</evidence>
<evidence type="ECO:0000313" key="2">
    <source>
        <dbReference type="EMBL" id="PFH38077.1"/>
    </source>
</evidence>
<feature type="compositionally biased region" description="Low complexity" evidence="1">
    <location>
        <begin position="445"/>
        <end position="474"/>
    </location>
</feature>
<feature type="region of interest" description="Disordered" evidence="1">
    <location>
        <begin position="169"/>
        <end position="375"/>
    </location>
</feature>
<dbReference type="OrthoDB" id="331394at2759"/>
<feature type="compositionally biased region" description="Basic and acidic residues" evidence="1">
    <location>
        <begin position="295"/>
        <end position="308"/>
    </location>
</feature>
<feature type="region of interest" description="Disordered" evidence="1">
    <location>
        <begin position="1"/>
        <end position="22"/>
    </location>
</feature>
<reference evidence="2 3" key="1">
    <citation type="submission" date="2017-09" db="EMBL/GenBank/DDBJ databases">
        <title>Genome sequencing of Besnoitia besnoiti strain Bb-Ger1.</title>
        <authorList>
            <person name="Schares G."/>
            <person name="Venepally P."/>
            <person name="Lorenzi H.A."/>
        </authorList>
    </citation>
    <scope>NUCLEOTIDE SEQUENCE [LARGE SCALE GENOMIC DNA]</scope>
    <source>
        <strain evidence="2 3">Bb-Ger1</strain>
    </source>
</reference>
<dbReference type="RefSeq" id="XP_029222086.1">
    <property type="nucleotide sequence ID" value="XM_029359173.1"/>
</dbReference>
<dbReference type="AlphaFoldDB" id="A0A2A9MPR6"/>
<feature type="compositionally biased region" description="Basic and acidic residues" evidence="1">
    <location>
        <begin position="180"/>
        <end position="197"/>
    </location>
</feature>
<feature type="region of interest" description="Disordered" evidence="1">
    <location>
        <begin position="804"/>
        <end position="837"/>
    </location>
</feature>